<proteinExistence type="inferred from homology"/>
<dbReference type="InterPro" id="IPR002129">
    <property type="entry name" value="PyrdxlP-dep_de-COase"/>
</dbReference>
<dbReference type="EMBL" id="CP089984">
    <property type="protein sequence ID" value="WXB13551.1"/>
    <property type="molecule type" value="Genomic_DNA"/>
</dbReference>
<evidence type="ECO:0000256" key="2">
    <source>
        <dbReference type="ARBA" id="ARBA00009533"/>
    </source>
</evidence>
<keyword evidence="3" id="KW-0210">Decarboxylase</keyword>
<dbReference type="InterPro" id="IPR010977">
    <property type="entry name" value="Aromatic_deC"/>
</dbReference>
<accession>A0ABZ2LRK4</accession>
<evidence type="ECO:0000256" key="4">
    <source>
        <dbReference type="ARBA" id="ARBA00022898"/>
    </source>
</evidence>
<dbReference type="Proteomes" id="UP001370348">
    <property type="component" value="Chromosome"/>
</dbReference>
<dbReference type="PANTHER" id="PTHR11999">
    <property type="entry name" value="GROUP II PYRIDOXAL-5-PHOSPHATE DECARBOXYLASE"/>
    <property type="match status" value="1"/>
</dbReference>
<dbReference type="Gene3D" id="3.40.640.10">
    <property type="entry name" value="Type I PLP-dependent aspartate aminotransferase-like (Major domain)"/>
    <property type="match status" value="1"/>
</dbReference>
<gene>
    <name evidence="7" type="ORF">LZC94_37620</name>
</gene>
<comment type="similarity">
    <text evidence="2 6">Belongs to the group II decarboxylase family.</text>
</comment>
<dbReference type="InterPro" id="IPR015421">
    <property type="entry name" value="PyrdxlP-dep_Trfase_major"/>
</dbReference>
<sequence>MNHTYALEPSRADMVAMGEAALDFINRFIEGLPHAPAGGSAHDLERVVKEVLAPPAEGGARFETLLATFGRAAAPGLETAGPGYLAYIPGGGLPVAALAEWLANSVNRYTGFAATAPALVAMEHGVVRWLCREFGLPEGAGGLVTTGGSMATLTAVVAARHQRLGEVIERGTIYVSPYTHHCCAKAGAIAGIPASRVRKVPTTEDLRMDVAAARRMIEADRAEGLRPFLVVGSAGTTDTGAIDPLGELGELARGEDMWFHVDAAYGGFFQLTARGRSRLAGIEAADSITLDPHKGLFLPYGTGMLLVRDPSALHAAYSGSGYVLQDIDGGAALPDYAELGPELTREFRGLRLWLPLHLHGVSAFRMALDEKLDLSEYVHRELKREPRLELPWTPQLSVVAFRGHGGDEGNRRLAEAINGSKRIFISSTRIRGEYFLRLCVLAFRTHFDRIEEAIAIVRRAASI</sequence>
<dbReference type="GO" id="GO:0008483">
    <property type="term" value="F:transaminase activity"/>
    <property type="evidence" value="ECO:0007669"/>
    <property type="project" value="UniProtKB-KW"/>
</dbReference>
<keyword evidence="8" id="KW-1185">Reference proteome</keyword>
<dbReference type="Gene3D" id="3.90.1150.10">
    <property type="entry name" value="Aspartate Aminotransferase, domain 1"/>
    <property type="match status" value="1"/>
</dbReference>
<dbReference type="SUPFAM" id="SSF53383">
    <property type="entry name" value="PLP-dependent transferases"/>
    <property type="match status" value="1"/>
</dbReference>
<evidence type="ECO:0000256" key="5">
    <source>
        <dbReference type="ARBA" id="ARBA00023239"/>
    </source>
</evidence>
<dbReference type="InterPro" id="IPR015422">
    <property type="entry name" value="PyrdxlP-dep_Trfase_small"/>
</dbReference>
<evidence type="ECO:0000313" key="7">
    <source>
        <dbReference type="EMBL" id="WXB13551.1"/>
    </source>
</evidence>
<dbReference type="PRINTS" id="PR00800">
    <property type="entry name" value="YHDCRBOXLASE"/>
</dbReference>
<evidence type="ECO:0000313" key="8">
    <source>
        <dbReference type="Proteomes" id="UP001370348"/>
    </source>
</evidence>
<keyword evidence="7" id="KW-0032">Aminotransferase</keyword>
<dbReference type="InterPro" id="IPR015424">
    <property type="entry name" value="PyrdxlP-dep_Trfase"/>
</dbReference>
<name>A0ABZ2LRK4_9BACT</name>
<evidence type="ECO:0000256" key="1">
    <source>
        <dbReference type="ARBA" id="ARBA00001933"/>
    </source>
</evidence>
<dbReference type="RefSeq" id="WP_394823163.1">
    <property type="nucleotide sequence ID" value="NZ_CP089984.1"/>
</dbReference>
<dbReference type="PANTHER" id="PTHR11999:SF70">
    <property type="entry name" value="MIP05841P"/>
    <property type="match status" value="1"/>
</dbReference>
<keyword evidence="5 6" id="KW-0456">Lyase</keyword>
<dbReference type="Pfam" id="PF00282">
    <property type="entry name" value="Pyridoxal_deC"/>
    <property type="match status" value="1"/>
</dbReference>
<organism evidence="7 8">
    <name type="scientific">Pendulispora albinea</name>
    <dbReference type="NCBI Taxonomy" id="2741071"/>
    <lineage>
        <taxon>Bacteria</taxon>
        <taxon>Pseudomonadati</taxon>
        <taxon>Myxococcota</taxon>
        <taxon>Myxococcia</taxon>
        <taxon>Myxococcales</taxon>
        <taxon>Sorangiineae</taxon>
        <taxon>Pendulisporaceae</taxon>
        <taxon>Pendulispora</taxon>
    </lineage>
</organism>
<reference evidence="7 8" key="1">
    <citation type="submission" date="2021-12" db="EMBL/GenBank/DDBJ databases">
        <title>Discovery of the Pendulisporaceae a myxobacterial family with distinct sporulation behavior and unique specialized metabolism.</title>
        <authorList>
            <person name="Garcia R."/>
            <person name="Popoff A."/>
            <person name="Bader C.D."/>
            <person name="Loehr J."/>
            <person name="Walesch S."/>
            <person name="Walt C."/>
            <person name="Boldt J."/>
            <person name="Bunk B."/>
            <person name="Haeckl F.J.F.P.J."/>
            <person name="Gunesch A.P."/>
            <person name="Birkelbach J."/>
            <person name="Nuebel U."/>
            <person name="Pietschmann T."/>
            <person name="Bach T."/>
            <person name="Mueller R."/>
        </authorList>
    </citation>
    <scope>NUCLEOTIDE SEQUENCE [LARGE SCALE GENOMIC DNA]</scope>
    <source>
        <strain evidence="7 8">MSr11954</strain>
    </source>
</reference>
<evidence type="ECO:0000256" key="6">
    <source>
        <dbReference type="RuleBase" id="RU000382"/>
    </source>
</evidence>
<evidence type="ECO:0000256" key="3">
    <source>
        <dbReference type="ARBA" id="ARBA00022793"/>
    </source>
</evidence>
<protein>
    <submittedName>
        <fullName evidence="7">Aminotransferase class V-fold PLP-dependent enzyme</fullName>
    </submittedName>
</protein>
<comment type="cofactor">
    <cofactor evidence="1 6">
        <name>pyridoxal 5'-phosphate</name>
        <dbReference type="ChEBI" id="CHEBI:597326"/>
    </cofactor>
</comment>
<keyword evidence="4 6" id="KW-0663">Pyridoxal phosphate</keyword>
<keyword evidence="7" id="KW-0808">Transferase</keyword>